<reference evidence="1" key="1">
    <citation type="submission" date="2021-02" db="EMBL/GenBank/DDBJ databases">
        <authorList>
            <person name="Dougan E. K."/>
            <person name="Rhodes N."/>
            <person name="Thang M."/>
            <person name="Chan C."/>
        </authorList>
    </citation>
    <scope>NUCLEOTIDE SEQUENCE</scope>
</reference>
<organism evidence="1 2">
    <name type="scientific">Symbiodinium pilosum</name>
    <name type="common">Dinoflagellate</name>
    <dbReference type="NCBI Taxonomy" id="2952"/>
    <lineage>
        <taxon>Eukaryota</taxon>
        <taxon>Sar</taxon>
        <taxon>Alveolata</taxon>
        <taxon>Dinophyceae</taxon>
        <taxon>Suessiales</taxon>
        <taxon>Symbiodiniaceae</taxon>
        <taxon>Symbiodinium</taxon>
    </lineage>
</organism>
<dbReference type="Proteomes" id="UP000649617">
    <property type="component" value="Unassembled WGS sequence"/>
</dbReference>
<evidence type="ECO:0000313" key="1">
    <source>
        <dbReference type="EMBL" id="CAE7175474.1"/>
    </source>
</evidence>
<name>A0A812IQP1_SYMPI</name>
<protein>
    <submittedName>
        <fullName evidence="1">Uncharacterized protein</fullName>
    </submittedName>
</protein>
<evidence type="ECO:0000313" key="2">
    <source>
        <dbReference type="Proteomes" id="UP000649617"/>
    </source>
</evidence>
<accession>A0A812IQP1</accession>
<gene>
    <name evidence="1" type="ORF">SPIL2461_LOCUS891</name>
</gene>
<dbReference type="AlphaFoldDB" id="A0A812IQP1"/>
<comment type="caution">
    <text evidence="1">The sequence shown here is derived from an EMBL/GenBank/DDBJ whole genome shotgun (WGS) entry which is preliminary data.</text>
</comment>
<sequence length="58" mass="6756">MSGIKVPKKWHDKYRWGKVLAIRDSQPEPLWEYVKGSYEIFANETTAKEVFEANGVRA</sequence>
<dbReference type="EMBL" id="CAJNIZ010000792">
    <property type="protein sequence ID" value="CAE7175474.1"/>
    <property type="molecule type" value="Genomic_DNA"/>
</dbReference>
<proteinExistence type="predicted"/>
<keyword evidence="2" id="KW-1185">Reference proteome</keyword>